<feature type="compositionally biased region" description="Polar residues" evidence="1">
    <location>
        <begin position="1"/>
        <end position="13"/>
    </location>
</feature>
<protein>
    <submittedName>
        <fullName evidence="2">Uncharacterized protein</fullName>
    </submittedName>
</protein>
<reference evidence="2 3" key="1">
    <citation type="journal article" date="2007" name="Nature">
        <title>Evolution of genes and genomes on the Drosophila phylogeny.</title>
        <authorList>
            <consortium name="Drosophila 12 Genomes Consortium"/>
            <person name="Clark A.G."/>
            <person name="Eisen M.B."/>
            <person name="Smith D.R."/>
            <person name="Bergman C.M."/>
            <person name="Oliver B."/>
            <person name="Markow T.A."/>
            <person name="Kaufman T.C."/>
            <person name="Kellis M."/>
            <person name="Gelbart W."/>
            <person name="Iyer V.N."/>
            <person name="Pollard D.A."/>
            <person name="Sackton T.B."/>
            <person name="Larracuente A.M."/>
            <person name="Singh N.D."/>
            <person name="Abad J.P."/>
            <person name="Abt D.N."/>
            <person name="Adryan B."/>
            <person name="Aguade M."/>
            <person name="Akashi H."/>
            <person name="Anderson W.W."/>
            <person name="Aquadro C.F."/>
            <person name="Ardell D.H."/>
            <person name="Arguello R."/>
            <person name="Artieri C.G."/>
            <person name="Barbash D.A."/>
            <person name="Barker D."/>
            <person name="Barsanti P."/>
            <person name="Batterham P."/>
            <person name="Batzoglou S."/>
            <person name="Begun D."/>
            <person name="Bhutkar A."/>
            <person name="Blanco E."/>
            <person name="Bosak S.A."/>
            <person name="Bradley R.K."/>
            <person name="Brand A.D."/>
            <person name="Brent M.R."/>
            <person name="Brooks A.N."/>
            <person name="Brown R.H."/>
            <person name="Butlin R.K."/>
            <person name="Caggese C."/>
            <person name="Calvi B.R."/>
            <person name="Bernardo de Carvalho A."/>
            <person name="Caspi A."/>
            <person name="Castrezana S."/>
            <person name="Celniker S.E."/>
            <person name="Chang J.L."/>
            <person name="Chapple C."/>
            <person name="Chatterji S."/>
            <person name="Chinwalla A."/>
            <person name="Civetta A."/>
            <person name="Clifton S.W."/>
            <person name="Comeron J.M."/>
            <person name="Costello J.C."/>
            <person name="Coyne J.A."/>
            <person name="Daub J."/>
            <person name="David R.G."/>
            <person name="Delcher A.L."/>
            <person name="Delehaunty K."/>
            <person name="Do C.B."/>
            <person name="Ebling H."/>
            <person name="Edwards K."/>
            <person name="Eickbush T."/>
            <person name="Evans J.D."/>
            <person name="Filipski A."/>
            <person name="Findeiss S."/>
            <person name="Freyhult E."/>
            <person name="Fulton L."/>
            <person name="Fulton R."/>
            <person name="Garcia A.C."/>
            <person name="Gardiner A."/>
            <person name="Garfield D.A."/>
            <person name="Garvin B.E."/>
            <person name="Gibson G."/>
            <person name="Gilbert D."/>
            <person name="Gnerre S."/>
            <person name="Godfrey J."/>
            <person name="Good R."/>
            <person name="Gotea V."/>
            <person name="Gravely B."/>
            <person name="Greenberg A.J."/>
            <person name="Griffiths-Jones S."/>
            <person name="Gross S."/>
            <person name="Guigo R."/>
            <person name="Gustafson E.A."/>
            <person name="Haerty W."/>
            <person name="Hahn M.W."/>
            <person name="Halligan D.L."/>
            <person name="Halpern A.L."/>
            <person name="Halter G.M."/>
            <person name="Han M.V."/>
            <person name="Heger A."/>
            <person name="Hillier L."/>
            <person name="Hinrichs A.S."/>
            <person name="Holmes I."/>
            <person name="Hoskins R.A."/>
            <person name="Hubisz M.J."/>
            <person name="Hultmark D."/>
            <person name="Huntley M.A."/>
            <person name="Jaffe D.B."/>
            <person name="Jagadeeshan S."/>
            <person name="Jeck W.R."/>
            <person name="Johnson J."/>
            <person name="Jones C.D."/>
            <person name="Jordan W.C."/>
            <person name="Karpen G.H."/>
            <person name="Kataoka E."/>
            <person name="Keightley P.D."/>
            <person name="Kheradpour P."/>
            <person name="Kirkness E.F."/>
            <person name="Koerich L.B."/>
            <person name="Kristiansen K."/>
            <person name="Kudrna D."/>
            <person name="Kulathinal R.J."/>
            <person name="Kumar S."/>
            <person name="Kwok R."/>
            <person name="Lander E."/>
            <person name="Langley C.H."/>
            <person name="Lapoint R."/>
            <person name="Lazzaro B.P."/>
            <person name="Lee S.J."/>
            <person name="Levesque L."/>
            <person name="Li R."/>
            <person name="Lin C.F."/>
            <person name="Lin M.F."/>
            <person name="Lindblad-Toh K."/>
            <person name="Llopart A."/>
            <person name="Long M."/>
            <person name="Low L."/>
            <person name="Lozovsky E."/>
            <person name="Lu J."/>
            <person name="Luo M."/>
            <person name="Machado C.A."/>
            <person name="Makalowski W."/>
            <person name="Marzo M."/>
            <person name="Matsuda M."/>
            <person name="Matzkin L."/>
            <person name="McAllister B."/>
            <person name="McBride C.S."/>
            <person name="McKernan B."/>
            <person name="McKernan K."/>
            <person name="Mendez-Lago M."/>
            <person name="Minx P."/>
            <person name="Mollenhauer M.U."/>
            <person name="Montooth K."/>
            <person name="Mount S.M."/>
            <person name="Mu X."/>
            <person name="Myers E."/>
            <person name="Negre B."/>
            <person name="Newfeld S."/>
            <person name="Nielsen R."/>
            <person name="Noor M.A."/>
            <person name="O'Grady P."/>
            <person name="Pachter L."/>
            <person name="Papaceit M."/>
            <person name="Parisi M.J."/>
            <person name="Parisi M."/>
            <person name="Parts L."/>
            <person name="Pedersen J.S."/>
            <person name="Pesole G."/>
            <person name="Phillippy A.M."/>
            <person name="Ponting C.P."/>
            <person name="Pop M."/>
            <person name="Porcelli D."/>
            <person name="Powell J.R."/>
            <person name="Prohaska S."/>
            <person name="Pruitt K."/>
            <person name="Puig M."/>
            <person name="Quesneville H."/>
            <person name="Ram K.R."/>
            <person name="Rand D."/>
            <person name="Rasmussen M.D."/>
            <person name="Reed L.K."/>
            <person name="Reenan R."/>
            <person name="Reily A."/>
            <person name="Remington K.A."/>
            <person name="Rieger T.T."/>
            <person name="Ritchie M.G."/>
            <person name="Robin C."/>
            <person name="Rogers Y.H."/>
            <person name="Rohde C."/>
            <person name="Rozas J."/>
            <person name="Rubenfield M.J."/>
            <person name="Ruiz A."/>
            <person name="Russo S."/>
            <person name="Salzberg S.L."/>
            <person name="Sanchez-Gracia A."/>
            <person name="Saranga D.J."/>
            <person name="Sato H."/>
            <person name="Schaeffer S.W."/>
            <person name="Schatz M.C."/>
            <person name="Schlenke T."/>
            <person name="Schwartz R."/>
            <person name="Segarra C."/>
            <person name="Singh R.S."/>
            <person name="Sirot L."/>
            <person name="Sirota M."/>
            <person name="Sisneros N.B."/>
            <person name="Smith C.D."/>
            <person name="Smith T.F."/>
            <person name="Spieth J."/>
            <person name="Stage D.E."/>
            <person name="Stark A."/>
            <person name="Stephan W."/>
            <person name="Strausberg R.L."/>
            <person name="Strempel S."/>
            <person name="Sturgill D."/>
            <person name="Sutton G."/>
            <person name="Sutton G.G."/>
            <person name="Tao W."/>
            <person name="Teichmann S."/>
            <person name="Tobari Y.N."/>
            <person name="Tomimura Y."/>
            <person name="Tsolas J.M."/>
            <person name="Valente V.L."/>
            <person name="Venter E."/>
            <person name="Venter J.C."/>
            <person name="Vicario S."/>
            <person name="Vieira F.G."/>
            <person name="Vilella A.J."/>
            <person name="Villasante A."/>
            <person name="Walenz B."/>
            <person name="Wang J."/>
            <person name="Wasserman M."/>
            <person name="Watts T."/>
            <person name="Wilson D."/>
            <person name="Wilson R.K."/>
            <person name="Wing R.A."/>
            <person name="Wolfner M.F."/>
            <person name="Wong A."/>
            <person name="Wong G.K."/>
            <person name="Wu C.I."/>
            <person name="Wu G."/>
            <person name="Yamamoto D."/>
            <person name="Yang H.P."/>
            <person name="Yang S.P."/>
            <person name="Yorke J.A."/>
            <person name="Yoshida K."/>
            <person name="Zdobnov E."/>
            <person name="Zhang P."/>
            <person name="Zhang Y."/>
            <person name="Zimin A.V."/>
            <person name="Baldwin J."/>
            <person name="Abdouelleil A."/>
            <person name="Abdulkadir J."/>
            <person name="Abebe A."/>
            <person name="Abera B."/>
            <person name="Abreu J."/>
            <person name="Acer S.C."/>
            <person name="Aftuck L."/>
            <person name="Alexander A."/>
            <person name="An P."/>
            <person name="Anderson E."/>
            <person name="Anderson S."/>
            <person name="Arachi H."/>
            <person name="Azer M."/>
            <person name="Bachantsang P."/>
            <person name="Barry A."/>
            <person name="Bayul T."/>
            <person name="Berlin A."/>
            <person name="Bessette D."/>
            <person name="Bloom T."/>
            <person name="Blye J."/>
            <person name="Boguslavskiy L."/>
            <person name="Bonnet C."/>
            <person name="Boukhgalter B."/>
            <person name="Bourzgui I."/>
            <person name="Brown A."/>
            <person name="Cahill P."/>
            <person name="Channer S."/>
            <person name="Cheshatsang Y."/>
            <person name="Chuda L."/>
            <person name="Citroen M."/>
            <person name="Collymore A."/>
            <person name="Cooke P."/>
            <person name="Costello M."/>
            <person name="D'Aco K."/>
            <person name="Daza R."/>
            <person name="De Haan G."/>
            <person name="DeGray S."/>
            <person name="DeMaso C."/>
            <person name="Dhargay N."/>
            <person name="Dooley K."/>
            <person name="Dooley E."/>
            <person name="Doricent M."/>
            <person name="Dorje P."/>
            <person name="Dorjee K."/>
            <person name="Dupes A."/>
            <person name="Elong R."/>
            <person name="Falk J."/>
            <person name="Farina A."/>
            <person name="Faro S."/>
            <person name="Ferguson D."/>
            <person name="Fisher S."/>
            <person name="Foley C.D."/>
            <person name="Franke A."/>
            <person name="Friedrich D."/>
            <person name="Gadbois L."/>
            <person name="Gearin G."/>
            <person name="Gearin C.R."/>
            <person name="Giannoukos G."/>
            <person name="Goode T."/>
            <person name="Graham J."/>
            <person name="Grandbois E."/>
            <person name="Grewal S."/>
            <person name="Gyaltsen K."/>
            <person name="Hafez N."/>
            <person name="Hagos B."/>
            <person name="Hall J."/>
            <person name="Henson C."/>
            <person name="Hollinger A."/>
            <person name="Honan T."/>
            <person name="Huard M.D."/>
            <person name="Hughes L."/>
            <person name="Hurhula B."/>
            <person name="Husby M.E."/>
            <person name="Kamat A."/>
            <person name="Kanga B."/>
            <person name="Kashin S."/>
            <person name="Khazanovich D."/>
            <person name="Kisner P."/>
            <person name="Lance K."/>
            <person name="Lara M."/>
            <person name="Lee W."/>
            <person name="Lennon N."/>
            <person name="Letendre F."/>
            <person name="LeVine R."/>
            <person name="Lipovsky A."/>
            <person name="Liu X."/>
            <person name="Liu J."/>
            <person name="Liu S."/>
            <person name="Lokyitsang T."/>
            <person name="Lokyitsang Y."/>
            <person name="Lubonja R."/>
            <person name="Lui A."/>
            <person name="MacDonald P."/>
            <person name="Magnisalis V."/>
            <person name="Maru K."/>
            <person name="Matthews C."/>
            <person name="McCusker W."/>
            <person name="McDonough S."/>
            <person name="Mehta T."/>
            <person name="Meldrim J."/>
            <person name="Meneus L."/>
            <person name="Mihai O."/>
            <person name="Mihalev A."/>
            <person name="Mihova T."/>
            <person name="Mittelman R."/>
            <person name="Mlenga V."/>
            <person name="Montmayeur A."/>
            <person name="Mulrain L."/>
            <person name="Navidi A."/>
            <person name="Naylor J."/>
            <person name="Negash T."/>
            <person name="Nguyen T."/>
            <person name="Nguyen N."/>
            <person name="Nicol R."/>
            <person name="Norbu C."/>
            <person name="Norbu N."/>
            <person name="Novod N."/>
            <person name="O'Neill B."/>
            <person name="Osman S."/>
            <person name="Markiewicz E."/>
            <person name="Oyono O.L."/>
            <person name="Patti C."/>
            <person name="Phunkhang P."/>
            <person name="Pierre F."/>
            <person name="Priest M."/>
            <person name="Raghuraman S."/>
            <person name="Rege F."/>
            <person name="Reyes R."/>
            <person name="Rise C."/>
            <person name="Rogov P."/>
            <person name="Ross K."/>
            <person name="Ryan E."/>
            <person name="Settipalli S."/>
            <person name="Shea T."/>
            <person name="Sherpa N."/>
            <person name="Shi L."/>
            <person name="Shih D."/>
            <person name="Sparrow T."/>
            <person name="Spaulding J."/>
            <person name="Stalker J."/>
            <person name="Stange-Thomann N."/>
            <person name="Stavropoulos S."/>
            <person name="Stone C."/>
            <person name="Strader C."/>
            <person name="Tesfaye S."/>
            <person name="Thomson T."/>
            <person name="Thoulutsang Y."/>
            <person name="Thoulutsang D."/>
            <person name="Topham K."/>
            <person name="Topping I."/>
            <person name="Tsamla T."/>
            <person name="Vassiliev H."/>
            <person name="Vo A."/>
            <person name="Wangchuk T."/>
            <person name="Wangdi T."/>
            <person name="Weiand M."/>
            <person name="Wilkinson J."/>
            <person name="Wilson A."/>
            <person name="Yadav S."/>
            <person name="Young G."/>
            <person name="Yu Q."/>
            <person name="Zembek L."/>
            <person name="Zhong D."/>
            <person name="Zimmer A."/>
            <person name="Zwirko Z."/>
            <person name="Jaffe D.B."/>
            <person name="Alvarez P."/>
            <person name="Brockman W."/>
            <person name="Butler J."/>
            <person name="Chin C."/>
            <person name="Gnerre S."/>
            <person name="Grabherr M."/>
            <person name="Kleber M."/>
            <person name="Mauceli E."/>
            <person name="MacCallum I."/>
        </authorList>
    </citation>
    <scope>NUCLEOTIDE SEQUENCE [LARGE SCALE GENOMIC DNA]</scope>
    <source>
        <strain evidence="3">Tucson 15081-1352.22</strain>
    </source>
</reference>
<keyword evidence="3" id="KW-1185">Reference proteome</keyword>
<dbReference type="KEGG" id="dmo:Dmoj_GI27015"/>
<evidence type="ECO:0000256" key="1">
    <source>
        <dbReference type="SAM" id="MobiDB-lite"/>
    </source>
</evidence>
<sequence length="60" mass="6816">MHGKHVTSNNNNKTLKETKRTSRKRTNAKARNKNELKFGKVPEGPLYLGLVIVARLTDIK</sequence>
<dbReference type="Proteomes" id="UP000009192">
    <property type="component" value="Unassembled WGS sequence"/>
</dbReference>
<name>A0A0Q9X1E2_DROMO</name>
<feature type="compositionally biased region" description="Basic residues" evidence="1">
    <location>
        <begin position="21"/>
        <end position="31"/>
    </location>
</feature>
<gene>
    <name evidence="2" type="primary">Dmoj\GI27015</name>
    <name evidence="2" type="ORF">Dmoj_GI27015</name>
</gene>
<organism evidence="2 3">
    <name type="scientific">Drosophila mojavensis</name>
    <name type="common">Fruit fly</name>
    <dbReference type="NCBI Taxonomy" id="7230"/>
    <lineage>
        <taxon>Eukaryota</taxon>
        <taxon>Metazoa</taxon>
        <taxon>Ecdysozoa</taxon>
        <taxon>Arthropoda</taxon>
        <taxon>Hexapoda</taxon>
        <taxon>Insecta</taxon>
        <taxon>Pterygota</taxon>
        <taxon>Neoptera</taxon>
        <taxon>Endopterygota</taxon>
        <taxon>Diptera</taxon>
        <taxon>Brachycera</taxon>
        <taxon>Muscomorpha</taxon>
        <taxon>Ephydroidea</taxon>
        <taxon>Drosophilidae</taxon>
        <taxon>Drosophila</taxon>
    </lineage>
</organism>
<feature type="region of interest" description="Disordered" evidence="1">
    <location>
        <begin position="1"/>
        <end position="36"/>
    </location>
</feature>
<dbReference type="AlphaFoldDB" id="A0A0Q9X1E2"/>
<proteinExistence type="predicted"/>
<accession>A0A0Q9X1E2</accession>
<evidence type="ECO:0000313" key="2">
    <source>
        <dbReference type="EMBL" id="KRG01701.1"/>
    </source>
</evidence>
<dbReference type="InParanoid" id="A0A0Q9X1E2"/>
<evidence type="ECO:0000313" key="3">
    <source>
        <dbReference type="Proteomes" id="UP000009192"/>
    </source>
</evidence>
<dbReference type="EMBL" id="CH933806">
    <property type="protein sequence ID" value="KRG01701.1"/>
    <property type="molecule type" value="Genomic_DNA"/>
</dbReference>